<protein>
    <recommendedName>
        <fullName evidence="3">Methyltransferase small domain-containing protein</fullName>
    </recommendedName>
</protein>
<keyword evidence="1" id="KW-0472">Membrane</keyword>
<dbReference type="GO" id="GO:0003676">
    <property type="term" value="F:nucleic acid binding"/>
    <property type="evidence" value="ECO:0007669"/>
    <property type="project" value="InterPro"/>
</dbReference>
<dbReference type="SUPFAM" id="SSF53335">
    <property type="entry name" value="S-adenosyl-L-methionine-dependent methyltransferases"/>
    <property type="match status" value="1"/>
</dbReference>
<dbReference type="Gene3D" id="3.40.50.150">
    <property type="entry name" value="Vaccinia Virus protein VP39"/>
    <property type="match status" value="1"/>
</dbReference>
<evidence type="ECO:0000313" key="2">
    <source>
        <dbReference type="EMBL" id="QHT30513.1"/>
    </source>
</evidence>
<organism evidence="2">
    <name type="scientific">viral metagenome</name>
    <dbReference type="NCBI Taxonomy" id="1070528"/>
    <lineage>
        <taxon>unclassified sequences</taxon>
        <taxon>metagenomes</taxon>
        <taxon>organismal metagenomes</taxon>
    </lineage>
</organism>
<evidence type="ECO:0000256" key="1">
    <source>
        <dbReference type="SAM" id="Phobius"/>
    </source>
</evidence>
<dbReference type="EMBL" id="MN738902">
    <property type="protein sequence ID" value="QHT30513.1"/>
    <property type="molecule type" value="Genomic_DNA"/>
</dbReference>
<dbReference type="AlphaFoldDB" id="A0A6C0EPT2"/>
<proteinExistence type="predicted"/>
<dbReference type="InterPro" id="IPR029063">
    <property type="entry name" value="SAM-dependent_MTases_sf"/>
</dbReference>
<name>A0A6C0EPT2_9ZZZZ</name>
<feature type="transmembrane region" description="Helical" evidence="1">
    <location>
        <begin position="126"/>
        <end position="142"/>
    </location>
</feature>
<sequence length="144" mass="16958">MTTNYEYILQNLYIPKNIIKIIEPFAGNGDLLNYIKDKDNYNIECYDIEPKKDYIIEKNTILDPPNLNNSFILTNPPYLARNKTNDLYKCFIEILISNECLGGILIVPLNFICSIRKNDIDLRKKFISKYNILIINIYYMFISI</sequence>
<evidence type="ECO:0008006" key="3">
    <source>
        <dbReference type="Google" id="ProtNLM"/>
    </source>
</evidence>
<reference evidence="2" key="1">
    <citation type="journal article" date="2020" name="Nature">
        <title>Giant virus diversity and host interactions through global metagenomics.</title>
        <authorList>
            <person name="Schulz F."/>
            <person name="Roux S."/>
            <person name="Paez-Espino D."/>
            <person name="Jungbluth S."/>
            <person name="Walsh D.A."/>
            <person name="Denef V.J."/>
            <person name="McMahon K.D."/>
            <person name="Konstantinidis K.T."/>
            <person name="Eloe-Fadrosh E.A."/>
            <person name="Kyrpides N.C."/>
            <person name="Woyke T."/>
        </authorList>
    </citation>
    <scope>NUCLEOTIDE SEQUENCE</scope>
    <source>
        <strain evidence="2">GVMAG-M-3300009151-35</strain>
    </source>
</reference>
<dbReference type="PROSITE" id="PS00092">
    <property type="entry name" value="N6_MTASE"/>
    <property type="match status" value="1"/>
</dbReference>
<dbReference type="GO" id="GO:0032259">
    <property type="term" value="P:methylation"/>
    <property type="evidence" value="ECO:0007669"/>
    <property type="project" value="InterPro"/>
</dbReference>
<keyword evidence="1" id="KW-0812">Transmembrane</keyword>
<accession>A0A6C0EPT2</accession>
<dbReference type="InterPro" id="IPR002052">
    <property type="entry name" value="DNA_methylase_N6_adenine_CS"/>
</dbReference>
<keyword evidence="1" id="KW-1133">Transmembrane helix</keyword>
<dbReference type="GO" id="GO:0008168">
    <property type="term" value="F:methyltransferase activity"/>
    <property type="evidence" value="ECO:0007669"/>
    <property type="project" value="InterPro"/>
</dbReference>